<proteinExistence type="predicted"/>
<dbReference type="Proteomes" id="UP001240236">
    <property type="component" value="Unassembled WGS sequence"/>
</dbReference>
<evidence type="ECO:0000313" key="1">
    <source>
        <dbReference type="EMBL" id="MDQ0370528.1"/>
    </source>
</evidence>
<dbReference type="EMBL" id="JAUSUZ010000001">
    <property type="protein sequence ID" value="MDQ0370528.1"/>
    <property type="molecule type" value="Genomic_DNA"/>
</dbReference>
<gene>
    <name evidence="1" type="ORF">J2S42_007197</name>
</gene>
<dbReference type="SUPFAM" id="SSF53474">
    <property type="entry name" value="alpha/beta-Hydrolases"/>
    <property type="match status" value="1"/>
</dbReference>
<keyword evidence="2" id="KW-1185">Reference proteome</keyword>
<comment type="caution">
    <text evidence="1">The sequence shown here is derived from an EMBL/GenBank/DDBJ whole genome shotgun (WGS) entry which is preliminary data.</text>
</comment>
<dbReference type="Gene3D" id="3.40.50.1820">
    <property type="entry name" value="alpha/beta hydrolase"/>
    <property type="match status" value="1"/>
</dbReference>
<evidence type="ECO:0000313" key="2">
    <source>
        <dbReference type="Proteomes" id="UP001240236"/>
    </source>
</evidence>
<accession>A0AAE3W5Z1</accession>
<reference evidence="1 2" key="1">
    <citation type="submission" date="2023-07" db="EMBL/GenBank/DDBJ databases">
        <title>Sequencing the genomes of 1000 actinobacteria strains.</title>
        <authorList>
            <person name="Klenk H.-P."/>
        </authorList>
    </citation>
    <scope>NUCLEOTIDE SEQUENCE [LARGE SCALE GENOMIC DNA]</scope>
    <source>
        <strain evidence="1 2">DSM 44709</strain>
    </source>
</reference>
<dbReference type="AlphaFoldDB" id="A0AAE3W5Z1"/>
<dbReference type="InterPro" id="IPR029058">
    <property type="entry name" value="AB_hydrolase_fold"/>
</dbReference>
<protein>
    <submittedName>
        <fullName evidence="1">Pimeloyl-ACP methyl ester carboxylesterase</fullName>
    </submittedName>
</protein>
<organism evidence="1 2">
    <name type="scientific">Catenuloplanes indicus</name>
    <dbReference type="NCBI Taxonomy" id="137267"/>
    <lineage>
        <taxon>Bacteria</taxon>
        <taxon>Bacillati</taxon>
        <taxon>Actinomycetota</taxon>
        <taxon>Actinomycetes</taxon>
        <taxon>Micromonosporales</taxon>
        <taxon>Micromonosporaceae</taxon>
        <taxon>Catenuloplanes</taxon>
    </lineage>
</organism>
<dbReference type="RefSeq" id="WP_307246561.1">
    <property type="nucleotide sequence ID" value="NZ_JAUSUZ010000001.1"/>
</dbReference>
<sequence length="166" mass="17650">MARDLTVLLDRLGAPEADLIGYSMGGVAAGLAEHGGMDGRVPPRAEVIAVLLADDPARVVTSPALPFRALADATGADRRALAAQITAAHRTPVPLDRITAETLILTGADDPFAAARRCSPPRSRVPGYARSRAIIGTRYAIRRSRRPSWASCPRRTVHTGRTLPVE</sequence>
<name>A0AAE3W5Z1_9ACTN</name>